<proteinExistence type="predicted"/>
<organism evidence="2 3">
    <name type="scientific">Robbsia andropogonis</name>
    <dbReference type="NCBI Taxonomy" id="28092"/>
    <lineage>
        <taxon>Bacteria</taxon>
        <taxon>Pseudomonadati</taxon>
        <taxon>Pseudomonadota</taxon>
        <taxon>Betaproteobacteria</taxon>
        <taxon>Burkholderiales</taxon>
        <taxon>Burkholderiaceae</taxon>
        <taxon>Robbsia</taxon>
    </lineage>
</organism>
<dbReference type="AlphaFoldDB" id="A0A0F5JSG3"/>
<evidence type="ECO:0000313" key="3">
    <source>
        <dbReference type="Proteomes" id="UP000033618"/>
    </source>
</evidence>
<protein>
    <submittedName>
        <fullName evidence="2">Uncharacterized protein</fullName>
    </submittedName>
</protein>
<dbReference type="Proteomes" id="UP000033618">
    <property type="component" value="Unassembled WGS sequence"/>
</dbReference>
<keyword evidence="1" id="KW-1133">Transmembrane helix</keyword>
<keyword evidence="1" id="KW-0472">Membrane</keyword>
<dbReference type="PATRIC" id="fig|28092.6.peg.6518"/>
<feature type="transmembrane region" description="Helical" evidence="1">
    <location>
        <begin position="64"/>
        <end position="83"/>
    </location>
</feature>
<dbReference type="EMBL" id="LAQU01000264">
    <property type="protein sequence ID" value="KKB60738.1"/>
    <property type="molecule type" value="Genomic_DNA"/>
</dbReference>
<reference evidence="2 3" key="1">
    <citation type="submission" date="2015-03" db="EMBL/GenBank/DDBJ databases">
        <title>Draft Genome Sequence of Burkholderia andropogonis type strain ICMP2807, isolated from Sorghum bicolor.</title>
        <authorList>
            <person name="Lopes-Santos L."/>
            <person name="Castro D.B."/>
            <person name="Ottoboni L.M."/>
            <person name="Park D."/>
            <person name="Weirc B.S."/>
            <person name="Destefano S.A."/>
        </authorList>
    </citation>
    <scope>NUCLEOTIDE SEQUENCE [LARGE SCALE GENOMIC DNA]</scope>
    <source>
        <strain evidence="2 3">ICMP2807</strain>
    </source>
</reference>
<evidence type="ECO:0000313" key="2">
    <source>
        <dbReference type="EMBL" id="KKB60738.1"/>
    </source>
</evidence>
<feature type="non-terminal residue" evidence="2">
    <location>
        <position position="1"/>
    </location>
</feature>
<sequence length="100" mass="10889">FYQYVADSAHYPAAPEGYVNVMSCVNPADADTSKAPIPTVCKQSEVKPVPISAAAKDIAKMIEIAYIFIVMVTLLLNVLFGGYRQLTEAARRWYSGTKAA</sequence>
<comment type="caution">
    <text evidence="2">The sequence shown here is derived from an EMBL/GenBank/DDBJ whole genome shotgun (WGS) entry which is preliminary data.</text>
</comment>
<name>A0A0F5JSG3_9BURK</name>
<gene>
    <name evidence="2" type="ORF">WM40_27455</name>
</gene>
<keyword evidence="1" id="KW-0812">Transmembrane</keyword>
<dbReference type="RefSeq" id="WP_046154716.1">
    <property type="nucleotide sequence ID" value="NZ_LAQU01000264.1"/>
</dbReference>
<keyword evidence="3" id="KW-1185">Reference proteome</keyword>
<evidence type="ECO:0000256" key="1">
    <source>
        <dbReference type="SAM" id="Phobius"/>
    </source>
</evidence>
<accession>A0A0F5JSG3</accession>